<dbReference type="PANTHER" id="PTHR43784">
    <property type="entry name" value="GDSL-LIKE LIPASE/ACYLHYDROLASE, PUTATIVE (AFU_ORTHOLOGUE AFUA_2G00820)-RELATED"/>
    <property type="match status" value="1"/>
</dbReference>
<name>W6R7W1_9HYPH</name>
<dbReference type="Proteomes" id="UP000019443">
    <property type="component" value="Chromosome"/>
</dbReference>
<reference evidence="1" key="1">
    <citation type="submission" date="2013-11" db="EMBL/GenBank/DDBJ databases">
        <title>Draft genome sequence of the broad-host-range Rhizobium sp. LPU83 strain, a member of the low-genetic diversity Oregon-like Rhizobium sp. group.</title>
        <authorList>
            <person name="Wibberg D."/>
            <person name="Puehler A."/>
            <person name="Schlueter A."/>
        </authorList>
    </citation>
    <scope>NUCLEOTIDE SEQUENCE [LARGE SCALE GENOMIC DNA]</scope>
    <source>
        <strain evidence="1">LPU83</strain>
    </source>
</reference>
<evidence type="ECO:0000313" key="1">
    <source>
        <dbReference type="EMBL" id="CDM57377.1"/>
    </source>
</evidence>
<proteinExistence type="predicted"/>
<dbReference type="InterPro" id="IPR053140">
    <property type="entry name" value="GDSL_Rv0518-like"/>
</dbReference>
<organism evidence="1 2">
    <name type="scientific">Rhizobium favelukesii</name>
    <dbReference type="NCBI Taxonomy" id="348824"/>
    <lineage>
        <taxon>Bacteria</taxon>
        <taxon>Pseudomonadati</taxon>
        <taxon>Pseudomonadota</taxon>
        <taxon>Alphaproteobacteria</taxon>
        <taxon>Hyphomicrobiales</taxon>
        <taxon>Rhizobiaceae</taxon>
        <taxon>Rhizobium/Agrobacterium group</taxon>
        <taxon>Rhizobium</taxon>
    </lineage>
</organism>
<dbReference type="PATRIC" id="fig|348824.6.peg.1835"/>
<dbReference type="eggNOG" id="COG2755">
    <property type="taxonomic scope" value="Bacteria"/>
</dbReference>
<dbReference type="PANTHER" id="PTHR43784:SF2">
    <property type="entry name" value="GDSL-LIKE LIPASE_ACYLHYDROLASE, PUTATIVE (AFU_ORTHOLOGUE AFUA_2G00820)-RELATED"/>
    <property type="match status" value="1"/>
</dbReference>
<dbReference type="KEGG" id="rhl:LPU83_1712"/>
<dbReference type="AlphaFoldDB" id="W6R7W1"/>
<dbReference type="HOGENOM" id="CLU_694213_0_0_5"/>
<dbReference type="EMBL" id="HG916852">
    <property type="protein sequence ID" value="CDM57377.1"/>
    <property type="molecule type" value="Genomic_DNA"/>
</dbReference>
<keyword evidence="2" id="KW-1185">Reference proteome</keyword>
<accession>W6R7W1</accession>
<dbReference type="SUPFAM" id="SSF52266">
    <property type="entry name" value="SGNH hydrolase"/>
    <property type="match status" value="1"/>
</dbReference>
<dbReference type="RefSeq" id="WP_037069422.1">
    <property type="nucleotide sequence ID" value="NZ_HG916852.1"/>
</dbReference>
<protein>
    <submittedName>
        <fullName evidence="1">Conserved protein</fullName>
    </submittedName>
</protein>
<gene>
    <name evidence="1" type="ORF">LPU83_1712</name>
</gene>
<sequence length="455" mass="48016">MTVSNTLAANRGAVPSSAWSLAGTFTGRRHHYAHPAGDISDLQTVDVAYFFSAGALTNSSVVMIKRFIEYPAGVFYPVTWGGATSVTIQPGAQVVSDPVAGLTIPKGAKFWERTVSLQTTQFFPVILLPANFTTLGIDDALGGGDLGNSGSVVPSAINATIGSVAIFGTVNAVPDAVRSFVLLGDAPTYGTGDDTSVGVKGGSGWLERLLDKPGYPYVNTAMGAQSAQQFQFQLAKVNTILAVFGFTDVVVSFGLEDLRTGGVISDILNLYGNIFIQPNIANKYVWQTTIGPFTSSTDSWATVANQTPRTDSNLSQLTSLNALIRAKRPGVDEVLDLADASMSARDSLKHIAPPAGTSNGRDFNSTRAEFIAAHLVGHLITDRFDMAALGNFAANGDTKSQISATWSAQSDVAFAAIVKTALRLNLVGQTNLTFSGRGLWNSIPDNPSIWTEVNP</sequence>
<evidence type="ECO:0000313" key="2">
    <source>
        <dbReference type="Proteomes" id="UP000019443"/>
    </source>
</evidence>